<evidence type="ECO:0000256" key="5">
    <source>
        <dbReference type="ARBA" id="ARBA00023180"/>
    </source>
</evidence>
<keyword evidence="2" id="KW-0677">Repeat</keyword>
<keyword evidence="8" id="KW-0472">Membrane</keyword>
<dbReference type="PANTHER" id="PTHR47143">
    <property type="entry name" value="TRANSIENT RECEPTOR POTENTIAL CATION CHANNEL PROTEIN PAINLESS"/>
    <property type="match status" value="1"/>
</dbReference>
<feature type="transmembrane region" description="Helical" evidence="8">
    <location>
        <begin position="83"/>
        <end position="104"/>
    </location>
</feature>
<evidence type="ECO:0000256" key="1">
    <source>
        <dbReference type="ARBA" id="ARBA00022448"/>
    </source>
</evidence>
<dbReference type="GO" id="GO:0034220">
    <property type="term" value="P:monoatomic ion transmembrane transport"/>
    <property type="evidence" value="ECO:0007669"/>
    <property type="project" value="UniProtKB-KW"/>
</dbReference>
<keyword evidence="10" id="KW-1185">Reference proteome</keyword>
<keyword evidence="8" id="KW-0812">Transmembrane</keyword>
<gene>
    <name evidence="9" type="primary">Trpa1-L6</name>
    <name evidence="9" type="ORF">Hamer_G016688</name>
</gene>
<evidence type="ECO:0000256" key="7">
    <source>
        <dbReference type="SAM" id="MobiDB-lite"/>
    </source>
</evidence>
<evidence type="ECO:0000313" key="10">
    <source>
        <dbReference type="Proteomes" id="UP000747542"/>
    </source>
</evidence>
<keyword evidence="4" id="KW-0406">Ion transport</keyword>
<dbReference type="PANTHER" id="PTHR47143:SF1">
    <property type="entry name" value="ION_TRANS DOMAIN-CONTAINING PROTEIN"/>
    <property type="match status" value="1"/>
</dbReference>
<keyword evidence="5" id="KW-0325">Glycoprotein</keyword>
<dbReference type="Proteomes" id="UP000747542">
    <property type="component" value="Unassembled WGS sequence"/>
</dbReference>
<name>A0A8J5NE31_HOMAM</name>
<feature type="transmembrane region" description="Helical" evidence="8">
    <location>
        <begin position="110"/>
        <end position="130"/>
    </location>
</feature>
<protein>
    <submittedName>
        <fullName evidence="9">Transient receptor potential cation channel subfamily A member 1-like 6</fullName>
    </submittedName>
</protein>
<sequence>MACDSSSERDTCERPDSNSSDPNYQCEASSDFRIPGGMLEENFTHVLLRKFTLLLLLVCFAVKRGKNLHDWQWRCGVCSVLLAWYHFIILLGLLPQFSVYLFIVNDFLKTILKLFGLLLLQVVAFTFAFQMLMRGKYAFSKFSRAIMKILTMMVGDLGYEENFGNTESLPYPIMSSLLLLCFLGIMVIGMINIVTNLPQGEMEKAKDQAQLINLSVRVSLIITIESWFPSLRKRYNIGWVIDKVNQDISQDTELNSNATINKSCSNLNSSCHLCGGRDPEHTYRLLENLSRQVNEQNMLLQDLMSCVVRGEKHRIKCNTT</sequence>
<feature type="transmembrane region" description="Helical" evidence="8">
    <location>
        <begin position="43"/>
        <end position="62"/>
    </location>
</feature>
<feature type="compositionally biased region" description="Basic and acidic residues" evidence="7">
    <location>
        <begin position="1"/>
        <end position="16"/>
    </location>
</feature>
<keyword evidence="1" id="KW-0813">Transport</keyword>
<organism evidence="9 10">
    <name type="scientific">Homarus americanus</name>
    <name type="common">American lobster</name>
    <dbReference type="NCBI Taxonomy" id="6706"/>
    <lineage>
        <taxon>Eukaryota</taxon>
        <taxon>Metazoa</taxon>
        <taxon>Ecdysozoa</taxon>
        <taxon>Arthropoda</taxon>
        <taxon>Crustacea</taxon>
        <taxon>Multicrustacea</taxon>
        <taxon>Malacostraca</taxon>
        <taxon>Eumalacostraca</taxon>
        <taxon>Eucarida</taxon>
        <taxon>Decapoda</taxon>
        <taxon>Pleocyemata</taxon>
        <taxon>Astacidea</taxon>
        <taxon>Nephropoidea</taxon>
        <taxon>Nephropidae</taxon>
        <taxon>Homarus</taxon>
    </lineage>
</organism>
<dbReference type="GO" id="GO:1902495">
    <property type="term" value="C:transmembrane transporter complex"/>
    <property type="evidence" value="ECO:0007669"/>
    <property type="project" value="TreeGrafter"/>
</dbReference>
<feature type="region of interest" description="Disordered" evidence="7">
    <location>
        <begin position="1"/>
        <end position="24"/>
    </location>
</feature>
<proteinExistence type="predicted"/>
<dbReference type="InterPro" id="IPR052076">
    <property type="entry name" value="TRP_cation_channel"/>
</dbReference>
<accession>A0A8J5NE31</accession>
<dbReference type="AlphaFoldDB" id="A0A8J5NE31"/>
<dbReference type="EMBL" id="JAHLQT010002318">
    <property type="protein sequence ID" value="KAG7177401.1"/>
    <property type="molecule type" value="Genomic_DNA"/>
</dbReference>
<evidence type="ECO:0000313" key="9">
    <source>
        <dbReference type="EMBL" id="KAG7177401.1"/>
    </source>
</evidence>
<keyword evidence="8" id="KW-1133">Transmembrane helix</keyword>
<keyword evidence="9" id="KW-0675">Receptor</keyword>
<keyword evidence="6" id="KW-0407">Ion channel</keyword>
<comment type="caution">
    <text evidence="9">The sequence shown here is derived from an EMBL/GenBank/DDBJ whole genome shotgun (WGS) entry which is preliminary data.</text>
</comment>
<feature type="transmembrane region" description="Helical" evidence="8">
    <location>
        <begin position="171"/>
        <end position="194"/>
    </location>
</feature>
<evidence type="ECO:0000256" key="8">
    <source>
        <dbReference type="SAM" id="Phobius"/>
    </source>
</evidence>
<evidence type="ECO:0000256" key="4">
    <source>
        <dbReference type="ARBA" id="ARBA00023065"/>
    </source>
</evidence>
<evidence type="ECO:0000256" key="2">
    <source>
        <dbReference type="ARBA" id="ARBA00022737"/>
    </source>
</evidence>
<reference evidence="9" key="1">
    <citation type="journal article" date="2021" name="Sci. Adv.">
        <title>The American lobster genome reveals insights on longevity, neural, and immune adaptations.</title>
        <authorList>
            <person name="Polinski J.M."/>
            <person name="Zimin A.V."/>
            <person name="Clark K.F."/>
            <person name="Kohn A.B."/>
            <person name="Sadowski N."/>
            <person name="Timp W."/>
            <person name="Ptitsyn A."/>
            <person name="Khanna P."/>
            <person name="Romanova D.Y."/>
            <person name="Williams P."/>
            <person name="Greenwood S.J."/>
            <person name="Moroz L.L."/>
            <person name="Walt D.R."/>
            <person name="Bodnar A.G."/>
        </authorList>
    </citation>
    <scope>NUCLEOTIDE SEQUENCE</scope>
    <source>
        <strain evidence="9">GMGI-L3</strain>
    </source>
</reference>
<keyword evidence="3" id="KW-0040">ANK repeat</keyword>
<dbReference type="GO" id="GO:0022857">
    <property type="term" value="F:transmembrane transporter activity"/>
    <property type="evidence" value="ECO:0007669"/>
    <property type="project" value="TreeGrafter"/>
</dbReference>
<evidence type="ECO:0000256" key="6">
    <source>
        <dbReference type="ARBA" id="ARBA00023303"/>
    </source>
</evidence>
<evidence type="ECO:0000256" key="3">
    <source>
        <dbReference type="ARBA" id="ARBA00023043"/>
    </source>
</evidence>